<feature type="compositionally biased region" description="Gly residues" evidence="2">
    <location>
        <begin position="24"/>
        <end position="34"/>
    </location>
</feature>
<dbReference type="InterPro" id="IPR023214">
    <property type="entry name" value="HAD_sf"/>
</dbReference>
<proteinExistence type="predicted"/>
<protein>
    <submittedName>
        <fullName evidence="3">HAD family hydrolase</fullName>
        <ecNumber evidence="3">3.1.3.-</ecNumber>
    </submittedName>
</protein>
<dbReference type="GO" id="GO:0016787">
    <property type="term" value="F:hydrolase activity"/>
    <property type="evidence" value="ECO:0007669"/>
    <property type="project" value="UniProtKB-KW"/>
</dbReference>
<feature type="region of interest" description="Disordered" evidence="2">
    <location>
        <begin position="1"/>
        <end position="34"/>
    </location>
</feature>
<name>A0ABD5WGX7_9EURY</name>
<dbReference type="Proteomes" id="UP001596461">
    <property type="component" value="Unassembled WGS sequence"/>
</dbReference>
<evidence type="ECO:0000313" key="4">
    <source>
        <dbReference type="Proteomes" id="UP001596461"/>
    </source>
</evidence>
<dbReference type="InterPro" id="IPR036412">
    <property type="entry name" value="HAD-like_sf"/>
</dbReference>
<dbReference type="PANTHER" id="PTHR43316">
    <property type="entry name" value="HYDROLASE, HALOACID DELAHOGENASE-RELATED"/>
    <property type="match status" value="1"/>
</dbReference>
<reference evidence="3 4" key="1">
    <citation type="journal article" date="2019" name="Int. J. Syst. Evol. Microbiol.">
        <title>The Global Catalogue of Microorganisms (GCM) 10K type strain sequencing project: providing services to taxonomists for standard genome sequencing and annotation.</title>
        <authorList>
            <consortium name="The Broad Institute Genomics Platform"/>
            <consortium name="The Broad Institute Genome Sequencing Center for Infectious Disease"/>
            <person name="Wu L."/>
            <person name="Ma J."/>
        </authorList>
    </citation>
    <scope>NUCLEOTIDE SEQUENCE [LARGE SCALE GENOMIC DNA]</scope>
    <source>
        <strain evidence="3 4">DT31</strain>
    </source>
</reference>
<dbReference type="Gene3D" id="1.10.150.240">
    <property type="entry name" value="Putative phosphatase, domain 2"/>
    <property type="match status" value="1"/>
</dbReference>
<evidence type="ECO:0000313" key="3">
    <source>
        <dbReference type="EMBL" id="MFC7071164.1"/>
    </source>
</evidence>
<dbReference type="EC" id="3.1.3.-" evidence="3"/>
<sequence>MGGAGPRSGTGAADRAGDADGDTSGDGAGAGVRDGAGGAAVSFDLFGTLVEAERPSDPAAAVAAELRDRGVAVPDDWADAYAEPHLPSEPGVERPLHHHVAAALASRTAVEAREVVDDAAAAVGAAFDRPVRTREGAVDAVAALAERGPVGVCSNCSVPGLVARTLDRSALDPASFDAVTASVACGRRKPDRGAFAAVAAGLGVSVDRLVHVGDDRATDGAVAEYGGHAVFVDEVPLPEVPAHVEARWG</sequence>
<comment type="caution">
    <text evidence="3">The sequence shown here is derived from an EMBL/GenBank/DDBJ whole genome shotgun (WGS) entry which is preliminary data.</text>
</comment>
<accession>A0ABD5WGX7</accession>
<organism evidence="3 4">
    <name type="scientific">Halobaculum lipolyticum</name>
    <dbReference type="NCBI Taxonomy" id="3032001"/>
    <lineage>
        <taxon>Archaea</taxon>
        <taxon>Methanobacteriati</taxon>
        <taxon>Methanobacteriota</taxon>
        <taxon>Stenosarchaea group</taxon>
        <taxon>Halobacteria</taxon>
        <taxon>Halobacteriales</taxon>
        <taxon>Haloferacaceae</taxon>
        <taxon>Halobaculum</taxon>
    </lineage>
</organism>
<dbReference type="InterPro" id="IPR023198">
    <property type="entry name" value="PGP-like_dom2"/>
</dbReference>
<dbReference type="RefSeq" id="WP_284032611.1">
    <property type="nucleotide sequence ID" value="NZ_CP126154.1"/>
</dbReference>
<evidence type="ECO:0000256" key="2">
    <source>
        <dbReference type="SAM" id="MobiDB-lite"/>
    </source>
</evidence>
<dbReference type="PANTHER" id="PTHR43316:SF3">
    <property type="entry name" value="HALOACID DEHALOGENASE, TYPE II (AFU_ORTHOLOGUE AFUA_2G07750)-RELATED"/>
    <property type="match status" value="1"/>
</dbReference>
<dbReference type="SUPFAM" id="SSF56784">
    <property type="entry name" value="HAD-like"/>
    <property type="match status" value="1"/>
</dbReference>
<gene>
    <name evidence="3" type="ORF">ACFQL9_16080</name>
</gene>
<evidence type="ECO:0000256" key="1">
    <source>
        <dbReference type="ARBA" id="ARBA00022801"/>
    </source>
</evidence>
<keyword evidence="4" id="KW-1185">Reference proteome</keyword>
<dbReference type="Gene3D" id="3.40.50.1000">
    <property type="entry name" value="HAD superfamily/HAD-like"/>
    <property type="match status" value="1"/>
</dbReference>
<dbReference type="AlphaFoldDB" id="A0ABD5WGX7"/>
<dbReference type="GeneID" id="81124477"/>
<dbReference type="Pfam" id="PF00702">
    <property type="entry name" value="Hydrolase"/>
    <property type="match status" value="1"/>
</dbReference>
<keyword evidence="1 3" id="KW-0378">Hydrolase</keyword>
<dbReference type="InterPro" id="IPR051540">
    <property type="entry name" value="S-2-haloacid_dehalogenase"/>
</dbReference>
<dbReference type="EMBL" id="JBHTAH010000018">
    <property type="protein sequence ID" value="MFC7071164.1"/>
    <property type="molecule type" value="Genomic_DNA"/>
</dbReference>